<dbReference type="GO" id="GO:0012505">
    <property type="term" value="C:endomembrane system"/>
    <property type="evidence" value="ECO:0007669"/>
    <property type="project" value="UniProtKB-SubCell"/>
</dbReference>
<reference evidence="10 11" key="1">
    <citation type="submission" date="2019-02" db="EMBL/GenBank/DDBJ databases">
        <title>Deep-cultivation of Planctomycetes and their phenomic and genomic characterization uncovers novel biology.</title>
        <authorList>
            <person name="Wiegand S."/>
            <person name="Jogler M."/>
            <person name="Boedeker C."/>
            <person name="Pinto D."/>
            <person name="Vollmers J."/>
            <person name="Rivas-Marin E."/>
            <person name="Kohn T."/>
            <person name="Peeters S.H."/>
            <person name="Heuer A."/>
            <person name="Rast P."/>
            <person name="Oberbeckmann S."/>
            <person name="Bunk B."/>
            <person name="Jeske O."/>
            <person name="Meyerdierks A."/>
            <person name="Storesund J.E."/>
            <person name="Kallscheuer N."/>
            <person name="Luecker S."/>
            <person name="Lage O.M."/>
            <person name="Pohl T."/>
            <person name="Merkel B.J."/>
            <person name="Hornburger P."/>
            <person name="Mueller R.-W."/>
            <person name="Bruemmer F."/>
            <person name="Labrenz M."/>
            <person name="Spormann A.M."/>
            <person name="Op den Camp H."/>
            <person name="Overmann J."/>
            <person name="Amann R."/>
            <person name="Jetten M.S.M."/>
            <person name="Mascher T."/>
            <person name="Medema M.H."/>
            <person name="Devos D.P."/>
            <person name="Kaster A.-K."/>
            <person name="Ovreas L."/>
            <person name="Rohde M."/>
            <person name="Galperin M.Y."/>
            <person name="Jogler C."/>
        </authorList>
    </citation>
    <scope>NUCLEOTIDE SEQUENCE [LARGE SCALE GENOMIC DNA]</scope>
    <source>
        <strain evidence="10 11">EC9</strain>
    </source>
</reference>
<keyword evidence="4 8" id="KW-0812">Transmembrane</keyword>
<feature type="transmembrane region" description="Helical" evidence="8">
    <location>
        <begin position="154"/>
        <end position="174"/>
    </location>
</feature>
<dbReference type="OrthoDB" id="9759690at2"/>
<proteinExistence type="inferred from homology"/>
<comment type="similarity">
    <text evidence="3">Belongs to the peptidase M50B family.</text>
</comment>
<comment type="subcellular location">
    <subcellularLocation>
        <location evidence="2">Endomembrane system</location>
        <topology evidence="2">Multi-pass membrane protein</topology>
    </subcellularLocation>
</comment>
<evidence type="ECO:0000256" key="8">
    <source>
        <dbReference type="SAM" id="Phobius"/>
    </source>
</evidence>
<name>A0A517M7F4_9BACT</name>
<dbReference type="Gene3D" id="2.40.50.100">
    <property type="match status" value="1"/>
</dbReference>
<dbReference type="EMBL" id="CP036261">
    <property type="protein sequence ID" value="QDS90717.1"/>
    <property type="molecule type" value="Genomic_DNA"/>
</dbReference>
<keyword evidence="5 8" id="KW-1133">Transmembrane helix</keyword>
<dbReference type="AlphaFoldDB" id="A0A517M7F4"/>
<keyword evidence="6 8" id="KW-0472">Membrane</keyword>
<evidence type="ECO:0000256" key="5">
    <source>
        <dbReference type="ARBA" id="ARBA00022989"/>
    </source>
</evidence>
<dbReference type="SUPFAM" id="SSF111369">
    <property type="entry name" value="HlyD-like secretion proteins"/>
    <property type="match status" value="1"/>
</dbReference>
<dbReference type="GO" id="GO:0004222">
    <property type="term" value="F:metalloendopeptidase activity"/>
    <property type="evidence" value="ECO:0007669"/>
    <property type="project" value="InterPro"/>
</dbReference>
<dbReference type="CDD" id="cd05709">
    <property type="entry name" value="S2P-M50"/>
    <property type="match status" value="1"/>
</dbReference>
<evidence type="ECO:0000256" key="2">
    <source>
        <dbReference type="ARBA" id="ARBA00004127"/>
    </source>
</evidence>
<feature type="transmembrane region" description="Helical" evidence="8">
    <location>
        <begin position="384"/>
        <end position="401"/>
    </location>
</feature>
<dbReference type="KEGG" id="ruv:EC9_49330"/>
<dbReference type="Pfam" id="PF02163">
    <property type="entry name" value="Peptidase_M50"/>
    <property type="match status" value="1"/>
</dbReference>
<evidence type="ECO:0000313" key="11">
    <source>
        <dbReference type="Proteomes" id="UP000319557"/>
    </source>
</evidence>
<dbReference type="InterPro" id="IPR008915">
    <property type="entry name" value="Peptidase_M50"/>
</dbReference>
<dbReference type="PANTHER" id="PTHR13325">
    <property type="entry name" value="PROTEASE M50 MEMBRANE-BOUND TRANSCRIPTION FACTOR SITE 2 PROTEASE"/>
    <property type="match status" value="1"/>
</dbReference>
<protein>
    <submittedName>
        <fullName evidence="10">Peptidase family M50</fullName>
    </submittedName>
</protein>
<feature type="transmembrane region" description="Helical" evidence="8">
    <location>
        <begin position="255"/>
        <end position="278"/>
    </location>
</feature>
<dbReference type="Proteomes" id="UP000319557">
    <property type="component" value="Chromosome"/>
</dbReference>
<evidence type="ECO:0000259" key="9">
    <source>
        <dbReference type="Pfam" id="PF02163"/>
    </source>
</evidence>
<gene>
    <name evidence="10" type="ORF">EC9_49330</name>
</gene>
<dbReference type="PANTHER" id="PTHR13325:SF3">
    <property type="entry name" value="MEMBRANE-BOUND TRANSCRIPTION FACTOR SITE-2 PROTEASE"/>
    <property type="match status" value="1"/>
</dbReference>
<dbReference type="Gene3D" id="2.40.30.170">
    <property type="match status" value="1"/>
</dbReference>
<organism evidence="10 11">
    <name type="scientific">Rosistilla ulvae</name>
    <dbReference type="NCBI Taxonomy" id="1930277"/>
    <lineage>
        <taxon>Bacteria</taxon>
        <taxon>Pseudomonadati</taxon>
        <taxon>Planctomycetota</taxon>
        <taxon>Planctomycetia</taxon>
        <taxon>Pirellulales</taxon>
        <taxon>Pirellulaceae</taxon>
        <taxon>Rosistilla</taxon>
    </lineage>
</organism>
<feature type="domain" description="Peptidase M50" evidence="9">
    <location>
        <begin position="198"/>
        <end position="274"/>
    </location>
</feature>
<dbReference type="InterPro" id="IPR001193">
    <property type="entry name" value="MBTPS2"/>
</dbReference>
<feature type="transmembrane region" description="Helical" evidence="8">
    <location>
        <begin position="224"/>
        <end position="243"/>
    </location>
</feature>
<feature type="transmembrane region" description="Helical" evidence="8">
    <location>
        <begin position="284"/>
        <end position="303"/>
    </location>
</feature>
<sequence length="724" mass="79935">MSMVIDRLTDDVSQWKPRVLPELVFWPDRARGAIQYRIEVPSRHKFFSVGYEEYVFISLLDGKTTVAQACGRAAQTLGREALTQRQADSITHWLLQQRMIVLDGMQPASATAPDNAERDSKTGLLDRFNPFWIKLPLPHADRLIQSAAAFLKPAFSPLGVLLASSIMLIGLSSVAMQWDRFIASSTAIFSPSTWIATLITWVVLKFIHELGHAAAARRFGCETTQVGIVLVLLAPLAYVDVTTSWRLRSRWQRMAIAAAGMYVELTIAAIAAIAWGWIDSPAASYHLFNVIFAASLSTVFFNANPLMRFDGYYLLTDLLELPNLAAEGGMAVRDLTSQLFFGRRSGRDRHYGWRRGVVIGYGIASIVWRILICIMLAIAAAFMFRGAGVVLVGFALLAWVIRPTARLFQSLNRRALQDPAACVRAAVVGGSLAVLAGTGIFYMPISTAIVAPAIVDQGEDVVVRSAADGFVVAIEVDDGKTVQAGDVLIRIRNEELQQQLVELQTEIGQSEIRKRRATEEQDVAASQIEQETRRALDDRMRQLQTQIDGLTVRAHRDGTIVARQLADRLQQYVSEGTELLTIAEPSDRRVMASIAQQDIRQVAMQIGKPVEIKSAASNLATGRLAHIHPLATTKLQHPALAGVHNGPLPVRADQDSGSTKNGYRLLSPRFAAIIEIDPAQIDDLPVGQTVRVRIGRRSLTLYQRIQVWFQHLLDTHRTAASEKA</sequence>
<dbReference type="GO" id="GO:0005737">
    <property type="term" value="C:cytoplasm"/>
    <property type="evidence" value="ECO:0007669"/>
    <property type="project" value="TreeGrafter"/>
</dbReference>
<evidence type="ECO:0000256" key="4">
    <source>
        <dbReference type="ARBA" id="ARBA00022692"/>
    </source>
</evidence>
<feature type="transmembrane region" description="Helical" evidence="8">
    <location>
        <begin position="181"/>
        <end position="204"/>
    </location>
</feature>
<evidence type="ECO:0000313" key="10">
    <source>
        <dbReference type="EMBL" id="QDS90717.1"/>
    </source>
</evidence>
<dbReference type="GO" id="GO:0031293">
    <property type="term" value="P:membrane protein intracellular domain proteolysis"/>
    <property type="evidence" value="ECO:0007669"/>
    <property type="project" value="TreeGrafter"/>
</dbReference>
<evidence type="ECO:0000256" key="7">
    <source>
        <dbReference type="SAM" id="Coils"/>
    </source>
</evidence>
<feature type="coiled-coil region" evidence="7">
    <location>
        <begin position="493"/>
        <end position="553"/>
    </location>
</feature>
<keyword evidence="11" id="KW-1185">Reference proteome</keyword>
<dbReference type="RefSeq" id="WP_145348487.1">
    <property type="nucleotide sequence ID" value="NZ_CP036261.1"/>
</dbReference>
<dbReference type="GO" id="GO:0016020">
    <property type="term" value="C:membrane"/>
    <property type="evidence" value="ECO:0007669"/>
    <property type="project" value="InterPro"/>
</dbReference>
<feature type="transmembrane region" description="Helical" evidence="8">
    <location>
        <begin position="357"/>
        <end position="378"/>
    </location>
</feature>
<evidence type="ECO:0000256" key="6">
    <source>
        <dbReference type="ARBA" id="ARBA00023136"/>
    </source>
</evidence>
<accession>A0A517M7F4</accession>
<evidence type="ECO:0000256" key="3">
    <source>
        <dbReference type="ARBA" id="ARBA00007931"/>
    </source>
</evidence>
<keyword evidence="7" id="KW-0175">Coiled coil</keyword>
<feature type="transmembrane region" description="Helical" evidence="8">
    <location>
        <begin position="422"/>
        <end position="443"/>
    </location>
</feature>
<evidence type="ECO:0000256" key="1">
    <source>
        <dbReference type="ARBA" id="ARBA00001947"/>
    </source>
</evidence>
<comment type="cofactor">
    <cofactor evidence="1">
        <name>Zn(2+)</name>
        <dbReference type="ChEBI" id="CHEBI:29105"/>
    </cofactor>
</comment>